<dbReference type="AlphaFoldDB" id="A0A8S3R143"/>
<dbReference type="EMBL" id="CAJPWZ010000755">
    <property type="protein sequence ID" value="CAG2200717.1"/>
    <property type="molecule type" value="Genomic_DNA"/>
</dbReference>
<keyword evidence="2" id="KW-1185">Reference proteome</keyword>
<protein>
    <submittedName>
        <fullName evidence="1">Uncharacterized protein</fullName>
    </submittedName>
</protein>
<proteinExistence type="predicted"/>
<sequence>MVMAQWLTGITSATYDDMVKFLRRNARVPIDYPQAVEDMPVFRTVCREMGWPTQAWFKIAPVCILHWRVMSSVLHFLTPTHQDMMFTERYNQREDNLSLEESIIPDAPVTGQLCAAVATATIQEEAQEAEKIPQEKALEVAISSKAEILEVEVSSKEQHPQEKKVKQNPEDRCIVFLVWENIKRMVPVHSLDNLRTLAEERFPGNGAATLFFKDTLLDPLITLQDIVEIEPPRPTIEVRFLDSTKL</sequence>
<gene>
    <name evidence="1" type="ORF">MEDL_15344</name>
</gene>
<organism evidence="1 2">
    <name type="scientific">Mytilus edulis</name>
    <name type="common">Blue mussel</name>
    <dbReference type="NCBI Taxonomy" id="6550"/>
    <lineage>
        <taxon>Eukaryota</taxon>
        <taxon>Metazoa</taxon>
        <taxon>Spiralia</taxon>
        <taxon>Lophotrochozoa</taxon>
        <taxon>Mollusca</taxon>
        <taxon>Bivalvia</taxon>
        <taxon>Autobranchia</taxon>
        <taxon>Pteriomorphia</taxon>
        <taxon>Mytilida</taxon>
        <taxon>Mytiloidea</taxon>
        <taxon>Mytilidae</taxon>
        <taxon>Mytilinae</taxon>
        <taxon>Mytilus</taxon>
    </lineage>
</organism>
<dbReference type="Proteomes" id="UP000683360">
    <property type="component" value="Unassembled WGS sequence"/>
</dbReference>
<evidence type="ECO:0000313" key="1">
    <source>
        <dbReference type="EMBL" id="CAG2200717.1"/>
    </source>
</evidence>
<evidence type="ECO:0000313" key="2">
    <source>
        <dbReference type="Proteomes" id="UP000683360"/>
    </source>
</evidence>
<name>A0A8S3R143_MYTED</name>
<accession>A0A8S3R143</accession>
<reference evidence="1" key="1">
    <citation type="submission" date="2021-03" db="EMBL/GenBank/DDBJ databases">
        <authorList>
            <person name="Bekaert M."/>
        </authorList>
    </citation>
    <scope>NUCLEOTIDE SEQUENCE</scope>
</reference>
<comment type="caution">
    <text evidence="1">The sequence shown here is derived from an EMBL/GenBank/DDBJ whole genome shotgun (WGS) entry which is preliminary data.</text>
</comment>